<evidence type="ECO:0000313" key="4">
    <source>
        <dbReference type="EMBL" id="KAA9018254.1"/>
    </source>
</evidence>
<evidence type="ECO:0000313" key="5">
    <source>
        <dbReference type="EMBL" id="KAA9030890.1"/>
    </source>
</evidence>
<feature type="domain" description="DUF2460" evidence="1">
    <location>
        <begin position="573"/>
        <end position="775"/>
    </location>
</feature>
<proteinExistence type="predicted"/>
<dbReference type="Pfam" id="PF23844">
    <property type="entry name" value="NCTSP_N"/>
    <property type="match status" value="1"/>
</dbReference>
<gene>
    <name evidence="5" type="ORF">F4U95_09030</name>
    <name evidence="4" type="ORF">F4U96_09080</name>
</gene>
<dbReference type="Pfam" id="PF09343">
    <property type="entry name" value="DUF2460"/>
    <property type="match status" value="1"/>
</dbReference>
<evidence type="ECO:0000313" key="7">
    <source>
        <dbReference type="Proteomes" id="UP000326364"/>
    </source>
</evidence>
<evidence type="ECO:0000259" key="1">
    <source>
        <dbReference type="Pfam" id="PF09343"/>
    </source>
</evidence>
<dbReference type="EMBL" id="VYQB01000005">
    <property type="protein sequence ID" value="KAA9018254.1"/>
    <property type="molecule type" value="Genomic_DNA"/>
</dbReference>
<feature type="domain" description="Non-contractile tail sheath N-terminal" evidence="2">
    <location>
        <begin position="20"/>
        <end position="209"/>
    </location>
</feature>
<protein>
    <submittedName>
        <fullName evidence="5">TIGR02217 family protein</fullName>
    </submittedName>
</protein>
<dbReference type="InterPro" id="IPR011740">
    <property type="entry name" value="DUF2460"/>
</dbReference>
<dbReference type="Proteomes" id="UP000326364">
    <property type="component" value="Unassembled WGS sequence"/>
</dbReference>
<dbReference type="Pfam" id="PF23845">
    <property type="entry name" value="TIM-barrel_NCTSP"/>
    <property type="match status" value="1"/>
</dbReference>
<evidence type="ECO:0000259" key="2">
    <source>
        <dbReference type="Pfam" id="PF23844"/>
    </source>
</evidence>
<evidence type="ECO:0000313" key="6">
    <source>
        <dbReference type="Proteomes" id="UP000325933"/>
    </source>
</evidence>
<reference evidence="6 7" key="1">
    <citation type="submission" date="2019-09" db="EMBL/GenBank/DDBJ databases">
        <authorList>
            <person name="Feng G."/>
        </authorList>
    </citation>
    <scope>NUCLEOTIDE SEQUENCE [LARGE SCALE GENOMIC DNA]</scope>
    <source>
        <strain evidence="5 6">KACC 19283</strain>
        <strain evidence="4 7">KACC 19284</strain>
    </source>
</reference>
<dbReference type="InterPro" id="IPR057102">
    <property type="entry name" value="NCTSP_N"/>
</dbReference>
<name>A0A5J5I624_9SPHN</name>
<dbReference type="AlphaFoldDB" id="A0A5J5I624"/>
<keyword evidence="7" id="KW-1185">Reference proteome</keyword>
<organism evidence="5 6">
    <name type="scientific">Sphingobium limneticum</name>
    <dbReference type="NCBI Taxonomy" id="1007511"/>
    <lineage>
        <taxon>Bacteria</taxon>
        <taxon>Pseudomonadati</taxon>
        <taxon>Pseudomonadota</taxon>
        <taxon>Alphaproteobacteria</taxon>
        <taxon>Sphingomonadales</taxon>
        <taxon>Sphingomonadaceae</taxon>
        <taxon>Sphingobium</taxon>
    </lineage>
</organism>
<evidence type="ECO:0000259" key="3">
    <source>
        <dbReference type="Pfam" id="PF23845"/>
    </source>
</evidence>
<comment type="caution">
    <text evidence="5">The sequence shown here is derived from an EMBL/GenBank/DDBJ whole genome shotgun (WGS) entry which is preliminary data.</text>
</comment>
<dbReference type="EMBL" id="VYQA01000005">
    <property type="protein sequence ID" value="KAA9030890.1"/>
    <property type="molecule type" value="Genomic_DNA"/>
</dbReference>
<feature type="domain" description="Non-contractile tail sheath TIM barrel" evidence="3">
    <location>
        <begin position="214"/>
        <end position="558"/>
    </location>
</feature>
<dbReference type="NCBIfam" id="TIGR02217">
    <property type="entry name" value="chp_TIGR02217"/>
    <property type="match status" value="1"/>
</dbReference>
<dbReference type="RefSeq" id="WP_150425439.1">
    <property type="nucleotide sequence ID" value="NZ_VYQA01000005.1"/>
</dbReference>
<dbReference type="InterPro" id="IPR057122">
    <property type="entry name" value="TIM-barrel_NCTSP"/>
</dbReference>
<accession>A0A5J5I624</accession>
<sequence length="776" mass="83332">MSGTGYWLADKRRGQEARWIKRFAATHWTVNFPRPMMASVVTTAPDAVRVDAVFYGSGDLAGLIWDAVDGWSHPLLAYETRRDFRDCTLSFRWRSGGVRRLDETHGPTLTIEGRDADGAPRAWYVRLWNYASGGPEDAVIRLDFAALTGGFDLPEDDDPVWAGDVDRMFISLVPPGYDEGDTPFAAAVEGWAELSEIACEGAGSVLAIGDVMLPEHGLSMATGYDDCFNQTPERVVGAIHALGYRGAINHYVGMSHYFRLERLGDGLYVSLSGGVLNAACAAWHRDFAVRAKALGFDVIWSLSYELFDAHCWNDWKQRAEDGAPALTGWVPPSTLLSPAHAGAMAYLQQVADAFVSMGLEAGLPILFQVGEPWWWVMPGDGRICLYDDAARAALGGAVVSIPSVWGDLDAGQCALLDAAGALLTASTAALCASVKAVAPGAVTHLLAYLPTILDPRAPEAKRANMPVGWAAPAFDILQLEDYDWVTEGRPGLTAKGVAAATARLGYPIAEQHYLAGFVLLPEQAAQWGLIAKAAQAAMARGTAQTFIWALPQVCRDGFTCFRQDGEDDVEAFDDIVFPIAMGSQASVSPAFSTQIVESPSGHERRSADWADARLSFDAGPGVRSETDIAALIAFFRARRGAARGFRFTDPYDDRSGAPGVAPGPIDQRLGVGDGVTTAFQLMRHYGAGDEAQGRIITRPVPGSIRVAADGVERIEGWSHAGLGVIAFDTAPGAGVVLTAGYRFDVPVRFAEDRLDINRATFAAGEAPSVMLVEIRE</sequence>
<dbReference type="Proteomes" id="UP000325933">
    <property type="component" value="Unassembled WGS sequence"/>
</dbReference>